<evidence type="ECO:0000256" key="4">
    <source>
        <dbReference type="ARBA" id="ARBA00019595"/>
    </source>
</evidence>
<evidence type="ECO:0000256" key="2">
    <source>
        <dbReference type="ARBA" id="ARBA00001997"/>
    </source>
</evidence>
<name>A0A4Q7Z9Q1_9GAMM</name>
<dbReference type="RefSeq" id="WP_130410536.1">
    <property type="nucleotide sequence ID" value="NZ_SHKX01000010.1"/>
</dbReference>
<dbReference type="GO" id="GO:0000271">
    <property type="term" value="P:polysaccharide biosynthetic process"/>
    <property type="evidence" value="ECO:0007669"/>
    <property type="project" value="TreeGrafter"/>
</dbReference>
<comment type="subunit">
    <text evidence="7">Homodimer.</text>
</comment>
<feature type="active site" description="Proton donor" evidence="5">
    <location>
        <position position="131"/>
    </location>
</feature>
<dbReference type="InterPro" id="IPR011051">
    <property type="entry name" value="RmlC_Cupin_sf"/>
</dbReference>
<feature type="site" description="Participates in a stacking interaction with the thymidine ring of dTDP-4-oxo-6-deoxyglucose" evidence="6">
    <location>
        <position position="137"/>
    </location>
</feature>
<evidence type="ECO:0000256" key="1">
    <source>
        <dbReference type="ARBA" id="ARBA00001298"/>
    </source>
</evidence>
<evidence type="ECO:0000256" key="3">
    <source>
        <dbReference type="ARBA" id="ARBA00012098"/>
    </source>
</evidence>
<dbReference type="PANTHER" id="PTHR21047:SF2">
    <property type="entry name" value="THYMIDINE DIPHOSPHO-4-KETO-RHAMNOSE 3,5-EPIMERASE"/>
    <property type="match status" value="1"/>
</dbReference>
<dbReference type="Proteomes" id="UP000292423">
    <property type="component" value="Unassembled WGS sequence"/>
</dbReference>
<dbReference type="AlphaFoldDB" id="A0A4Q7Z9Q1"/>
<dbReference type="SUPFAM" id="SSF51182">
    <property type="entry name" value="RmlC-like cupins"/>
    <property type="match status" value="1"/>
</dbReference>
<dbReference type="PANTHER" id="PTHR21047">
    <property type="entry name" value="DTDP-6-DEOXY-D-GLUCOSE-3,5 EPIMERASE"/>
    <property type="match status" value="1"/>
</dbReference>
<dbReference type="EC" id="5.1.3.13" evidence="3 7"/>
<dbReference type="OrthoDB" id="9800680at2"/>
<dbReference type="GO" id="GO:0008830">
    <property type="term" value="F:dTDP-4-dehydrorhamnose 3,5-epimerase activity"/>
    <property type="evidence" value="ECO:0007669"/>
    <property type="project" value="UniProtKB-UniRule"/>
</dbReference>
<dbReference type="EMBL" id="SHKX01000010">
    <property type="protein sequence ID" value="RZU47282.1"/>
    <property type="molecule type" value="Genomic_DNA"/>
</dbReference>
<keyword evidence="7" id="KW-0413">Isomerase</keyword>
<organism evidence="8 9">
    <name type="scientific">Fluviicoccus keumensis</name>
    <dbReference type="NCBI Taxonomy" id="1435465"/>
    <lineage>
        <taxon>Bacteria</taxon>
        <taxon>Pseudomonadati</taxon>
        <taxon>Pseudomonadota</taxon>
        <taxon>Gammaproteobacteria</taxon>
        <taxon>Moraxellales</taxon>
        <taxon>Moraxellaceae</taxon>
        <taxon>Fluviicoccus</taxon>
    </lineage>
</organism>
<proteinExistence type="inferred from homology"/>
<comment type="function">
    <text evidence="2 7">Catalyzes the epimerization of the C3' and C5'positions of dTDP-6-deoxy-D-xylo-4-hexulose, forming dTDP-6-deoxy-L-lyxo-4-hexulose.</text>
</comment>
<protein>
    <recommendedName>
        <fullName evidence="4 7">dTDP-4-dehydrorhamnose 3,5-epimerase</fullName>
        <ecNumber evidence="3 7">5.1.3.13</ecNumber>
    </recommendedName>
    <alternativeName>
        <fullName evidence="7">Thymidine diphospho-4-keto-rhamnose 3,5-epimerase</fullName>
    </alternativeName>
</protein>
<dbReference type="Pfam" id="PF00908">
    <property type="entry name" value="dTDP_sugar_isom"/>
    <property type="match status" value="1"/>
</dbReference>
<dbReference type="GO" id="GO:0019305">
    <property type="term" value="P:dTDP-rhamnose biosynthetic process"/>
    <property type="evidence" value="ECO:0007669"/>
    <property type="project" value="UniProtKB-UniRule"/>
</dbReference>
<comment type="catalytic activity">
    <reaction evidence="1 7">
        <text>dTDP-4-dehydro-6-deoxy-alpha-D-glucose = dTDP-4-dehydro-beta-L-rhamnose</text>
        <dbReference type="Rhea" id="RHEA:16969"/>
        <dbReference type="ChEBI" id="CHEBI:57649"/>
        <dbReference type="ChEBI" id="CHEBI:62830"/>
        <dbReference type="EC" id="5.1.3.13"/>
    </reaction>
</comment>
<evidence type="ECO:0000313" key="8">
    <source>
        <dbReference type="EMBL" id="RZU47282.1"/>
    </source>
</evidence>
<comment type="similarity">
    <text evidence="7">Belongs to the dTDP-4-dehydrorhamnose 3,5-epimerase family.</text>
</comment>
<evidence type="ECO:0000256" key="6">
    <source>
        <dbReference type="PIRSR" id="PIRSR600888-3"/>
    </source>
</evidence>
<comment type="pathway">
    <text evidence="7">Carbohydrate biosynthesis; dTDP-L-rhamnose biosynthesis.</text>
</comment>
<dbReference type="UniPathway" id="UPA00124"/>
<keyword evidence="9" id="KW-1185">Reference proteome</keyword>
<evidence type="ECO:0000256" key="5">
    <source>
        <dbReference type="PIRSR" id="PIRSR600888-1"/>
    </source>
</evidence>
<feature type="active site" description="Proton acceptor" evidence="5">
    <location>
        <position position="62"/>
    </location>
</feature>
<dbReference type="Gene3D" id="2.60.120.10">
    <property type="entry name" value="Jelly Rolls"/>
    <property type="match status" value="1"/>
</dbReference>
<dbReference type="NCBIfam" id="TIGR01221">
    <property type="entry name" value="rmlC"/>
    <property type="match status" value="1"/>
</dbReference>
<evidence type="ECO:0000313" key="9">
    <source>
        <dbReference type="Proteomes" id="UP000292423"/>
    </source>
</evidence>
<reference evidence="8 9" key="1">
    <citation type="submission" date="2019-02" db="EMBL/GenBank/DDBJ databases">
        <title>Genomic Encyclopedia of Type Strains, Phase IV (KMG-IV): sequencing the most valuable type-strain genomes for metagenomic binning, comparative biology and taxonomic classification.</title>
        <authorList>
            <person name="Goeker M."/>
        </authorList>
    </citation>
    <scope>NUCLEOTIDE SEQUENCE [LARGE SCALE GENOMIC DNA]</scope>
    <source>
        <strain evidence="8 9">DSM 105135</strain>
    </source>
</reference>
<accession>A0A4Q7Z9Q1</accession>
<dbReference type="GO" id="GO:0005829">
    <property type="term" value="C:cytosol"/>
    <property type="evidence" value="ECO:0007669"/>
    <property type="project" value="TreeGrafter"/>
</dbReference>
<sequence length="181" mass="20536">MRVLPTPIPDLLLIEPRLFGDDRGFFMESFNEARFAALTGCDVRFVQDNHSRSSRHVLRGLHYQIRQPQGKLVRVVAGEVLDVAVDLRRSSPTFGRWAGFRLSAENHRQLWLPPGFAHGFVVLSPSADFLYKTTDYYAPEHERTIRWDDPDLAIDWGLSVAPALSGKDAAAAWFRDAEVFP</sequence>
<dbReference type="CDD" id="cd00438">
    <property type="entry name" value="cupin_RmlC"/>
    <property type="match status" value="1"/>
</dbReference>
<gene>
    <name evidence="8" type="ORF">EV700_0236</name>
</gene>
<evidence type="ECO:0000256" key="7">
    <source>
        <dbReference type="RuleBase" id="RU364069"/>
    </source>
</evidence>
<dbReference type="InterPro" id="IPR014710">
    <property type="entry name" value="RmlC-like_jellyroll"/>
</dbReference>
<dbReference type="InterPro" id="IPR000888">
    <property type="entry name" value="RmlC-like"/>
</dbReference>
<comment type="caution">
    <text evidence="8">The sequence shown here is derived from an EMBL/GenBank/DDBJ whole genome shotgun (WGS) entry which is preliminary data.</text>
</comment>